<evidence type="ECO:0000313" key="3">
    <source>
        <dbReference type="Proteomes" id="UP001066276"/>
    </source>
</evidence>
<comment type="caution">
    <text evidence="2">The sequence shown here is derived from an EMBL/GenBank/DDBJ whole genome shotgun (WGS) entry which is preliminary data.</text>
</comment>
<evidence type="ECO:0000313" key="2">
    <source>
        <dbReference type="EMBL" id="KAJ1132951.1"/>
    </source>
</evidence>
<dbReference type="AlphaFoldDB" id="A0AAV7PX90"/>
<evidence type="ECO:0000256" key="1">
    <source>
        <dbReference type="SAM" id="SignalP"/>
    </source>
</evidence>
<accession>A0AAV7PX90</accession>
<name>A0AAV7PX90_PLEWA</name>
<proteinExistence type="predicted"/>
<keyword evidence="1" id="KW-0732">Signal</keyword>
<reference evidence="2" key="1">
    <citation type="journal article" date="2022" name="bioRxiv">
        <title>Sequencing and chromosome-scale assembly of the giantPleurodeles waltlgenome.</title>
        <authorList>
            <person name="Brown T."/>
            <person name="Elewa A."/>
            <person name="Iarovenko S."/>
            <person name="Subramanian E."/>
            <person name="Araus A.J."/>
            <person name="Petzold A."/>
            <person name="Susuki M."/>
            <person name="Suzuki K.-i.T."/>
            <person name="Hayashi T."/>
            <person name="Toyoda A."/>
            <person name="Oliveira C."/>
            <person name="Osipova E."/>
            <person name="Leigh N.D."/>
            <person name="Simon A."/>
            <person name="Yun M.H."/>
        </authorList>
    </citation>
    <scope>NUCLEOTIDE SEQUENCE</scope>
    <source>
        <strain evidence="2">20211129_DDA</strain>
        <tissue evidence="2">Liver</tissue>
    </source>
</reference>
<dbReference type="EMBL" id="JANPWB010000011">
    <property type="protein sequence ID" value="KAJ1132951.1"/>
    <property type="molecule type" value="Genomic_DNA"/>
</dbReference>
<feature type="signal peptide" evidence="1">
    <location>
        <begin position="1"/>
        <end position="27"/>
    </location>
</feature>
<protein>
    <submittedName>
        <fullName evidence="2">Uncharacterized protein</fullName>
    </submittedName>
</protein>
<dbReference type="Proteomes" id="UP001066276">
    <property type="component" value="Chromosome 7"/>
</dbReference>
<gene>
    <name evidence="2" type="ORF">NDU88_011252</name>
</gene>
<sequence>MNRHVPRSGSACSALYVLARRLSALLALPGNQNQSTKQKEMNRRVPRSGIACSVLYVLARRLFLPGVSPPSWRCPATKSRAPNRRK</sequence>
<organism evidence="2 3">
    <name type="scientific">Pleurodeles waltl</name>
    <name type="common">Iberian ribbed newt</name>
    <dbReference type="NCBI Taxonomy" id="8319"/>
    <lineage>
        <taxon>Eukaryota</taxon>
        <taxon>Metazoa</taxon>
        <taxon>Chordata</taxon>
        <taxon>Craniata</taxon>
        <taxon>Vertebrata</taxon>
        <taxon>Euteleostomi</taxon>
        <taxon>Amphibia</taxon>
        <taxon>Batrachia</taxon>
        <taxon>Caudata</taxon>
        <taxon>Salamandroidea</taxon>
        <taxon>Salamandridae</taxon>
        <taxon>Pleurodelinae</taxon>
        <taxon>Pleurodeles</taxon>
    </lineage>
</organism>
<keyword evidence="3" id="KW-1185">Reference proteome</keyword>
<feature type="chain" id="PRO_5043563591" evidence="1">
    <location>
        <begin position="28"/>
        <end position="86"/>
    </location>
</feature>